<dbReference type="EnsemblPlants" id="KQK04336">
    <property type="protein sequence ID" value="KQK04336"/>
    <property type="gene ID" value="BRADI_2g13043v3"/>
</dbReference>
<reference evidence="2" key="2">
    <citation type="submission" date="2017-06" db="EMBL/GenBank/DDBJ databases">
        <title>WGS assembly of Brachypodium distachyon.</title>
        <authorList>
            <consortium name="The International Brachypodium Initiative"/>
            <person name="Lucas S."/>
            <person name="Harmon-Smith M."/>
            <person name="Lail K."/>
            <person name="Tice H."/>
            <person name="Grimwood J."/>
            <person name="Bruce D."/>
            <person name="Barry K."/>
            <person name="Shu S."/>
            <person name="Lindquist E."/>
            <person name="Wang M."/>
            <person name="Pitluck S."/>
            <person name="Vogel J.P."/>
            <person name="Garvin D.F."/>
            <person name="Mockler T.C."/>
            <person name="Schmutz J."/>
            <person name="Rokhsar D."/>
            <person name="Bevan M.W."/>
        </authorList>
    </citation>
    <scope>NUCLEOTIDE SEQUENCE</scope>
    <source>
        <strain evidence="2">Bd21</strain>
    </source>
</reference>
<proteinExistence type="predicted"/>
<feature type="transmembrane region" description="Helical" evidence="1">
    <location>
        <begin position="30"/>
        <end position="49"/>
    </location>
</feature>
<organism evidence="2">
    <name type="scientific">Brachypodium distachyon</name>
    <name type="common">Purple false brome</name>
    <name type="synonym">Trachynia distachya</name>
    <dbReference type="NCBI Taxonomy" id="15368"/>
    <lineage>
        <taxon>Eukaryota</taxon>
        <taxon>Viridiplantae</taxon>
        <taxon>Streptophyta</taxon>
        <taxon>Embryophyta</taxon>
        <taxon>Tracheophyta</taxon>
        <taxon>Spermatophyta</taxon>
        <taxon>Magnoliopsida</taxon>
        <taxon>Liliopsida</taxon>
        <taxon>Poales</taxon>
        <taxon>Poaceae</taxon>
        <taxon>BOP clade</taxon>
        <taxon>Pooideae</taxon>
        <taxon>Stipodae</taxon>
        <taxon>Brachypodieae</taxon>
        <taxon>Brachypodium</taxon>
    </lineage>
</organism>
<gene>
    <name evidence="2" type="ORF">BRADI_2g13043v3</name>
</gene>
<keyword evidence="1" id="KW-1133">Transmembrane helix</keyword>
<dbReference type="EMBL" id="CM000881">
    <property type="protein sequence ID" value="KQK04336.2"/>
    <property type="molecule type" value="Genomic_DNA"/>
</dbReference>
<reference evidence="2 3" key="1">
    <citation type="journal article" date="2010" name="Nature">
        <title>Genome sequencing and analysis of the model grass Brachypodium distachyon.</title>
        <authorList>
            <consortium name="International Brachypodium Initiative"/>
        </authorList>
    </citation>
    <scope>NUCLEOTIDE SEQUENCE [LARGE SCALE GENOMIC DNA]</scope>
    <source>
        <strain evidence="2 3">Bd21</strain>
    </source>
</reference>
<keyword evidence="1" id="KW-0472">Membrane</keyword>
<dbReference type="InParanoid" id="A0A0Q3FY15"/>
<accession>A0A0Q3FY15</accession>
<evidence type="ECO:0000313" key="4">
    <source>
        <dbReference type="Proteomes" id="UP000008810"/>
    </source>
</evidence>
<sequence length="240" mass="25195">MIRARGPVDDVSLASEVDAEEGKLLQVGDGVGLLLLLLVLLVVVVVAAVERKVVEVSDGVVKRPLRVGVVVVAHLIELLDDPVVALAAGGDDGLQPRDLLDEERGTLGAAEDARRGFWLRYGGEANLALGSGLDSREGGREGEGCAAVPKIRVRTRQTAREGGAEFGKGGVGVARSRRLAIAGGAGARGARGEVGVGHRGGWAGAGDGGEQRRVVSLKREHGFDVRRRRLDRVHQRCCSK</sequence>
<evidence type="ECO:0000313" key="3">
    <source>
        <dbReference type="EnsemblPlants" id="KQK04336"/>
    </source>
</evidence>
<keyword evidence="4" id="KW-1185">Reference proteome</keyword>
<evidence type="ECO:0000256" key="1">
    <source>
        <dbReference type="SAM" id="Phobius"/>
    </source>
</evidence>
<dbReference type="Gramene" id="KQK04336">
    <property type="protein sequence ID" value="KQK04336"/>
    <property type="gene ID" value="BRADI_2g13043v3"/>
</dbReference>
<name>A0A0Q3FY15_BRADI</name>
<protein>
    <submittedName>
        <fullName evidence="2 3">Uncharacterized protein</fullName>
    </submittedName>
</protein>
<dbReference type="AlphaFoldDB" id="A0A0Q3FY15"/>
<keyword evidence="1" id="KW-0812">Transmembrane</keyword>
<reference evidence="3" key="3">
    <citation type="submission" date="2018-08" db="UniProtKB">
        <authorList>
            <consortium name="EnsemblPlants"/>
        </authorList>
    </citation>
    <scope>IDENTIFICATION</scope>
    <source>
        <strain evidence="3">cv. Bd21</strain>
    </source>
</reference>
<dbReference type="Proteomes" id="UP000008810">
    <property type="component" value="Chromosome 2"/>
</dbReference>
<evidence type="ECO:0000313" key="2">
    <source>
        <dbReference type="EMBL" id="KQK04336.2"/>
    </source>
</evidence>